<gene>
    <name evidence="2" type="ORF">FF011L_29970</name>
</gene>
<keyword evidence="3" id="KW-1185">Reference proteome</keyword>
<dbReference type="Pfam" id="PF05016">
    <property type="entry name" value="ParE_toxin"/>
    <property type="match status" value="1"/>
</dbReference>
<organism evidence="2 3">
    <name type="scientific">Roseimaritima multifibrata</name>
    <dbReference type="NCBI Taxonomy" id="1930274"/>
    <lineage>
        <taxon>Bacteria</taxon>
        <taxon>Pseudomonadati</taxon>
        <taxon>Planctomycetota</taxon>
        <taxon>Planctomycetia</taxon>
        <taxon>Pirellulales</taxon>
        <taxon>Pirellulaceae</taxon>
        <taxon>Roseimaritima</taxon>
    </lineage>
</organism>
<accession>A0A517MH61</accession>
<evidence type="ECO:0000313" key="2">
    <source>
        <dbReference type="EMBL" id="QDS94218.1"/>
    </source>
</evidence>
<dbReference type="KEGG" id="rml:FF011L_29970"/>
<evidence type="ECO:0008006" key="4">
    <source>
        <dbReference type="Google" id="ProtNLM"/>
    </source>
</evidence>
<dbReference type="AlphaFoldDB" id="A0A517MH61"/>
<proteinExistence type="predicted"/>
<evidence type="ECO:0000256" key="1">
    <source>
        <dbReference type="ARBA" id="ARBA00022649"/>
    </source>
</evidence>
<keyword evidence="1" id="KW-1277">Toxin-antitoxin system</keyword>
<sequence length="126" mass="14039">MSPKKSAKLALTQAALASINALDQCSVENWGKKVAGRYLDNLEDGLLGIQEQPDLLRSQSNFHPALCFYRVNKLLFVCDRQANSIIVLAVVQATQDIPVRLAELEPTLTQEVELIHKKRETANPQK</sequence>
<dbReference type="Gene3D" id="3.30.2310.20">
    <property type="entry name" value="RelE-like"/>
    <property type="match status" value="1"/>
</dbReference>
<dbReference type="EMBL" id="CP036262">
    <property type="protein sequence ID" value="QDS94218.1"/>
    <property type="molecule type" value="Genomic_DNA"/>
</dbReference>
<dbReference type="RefSeq" id="WP_218932621.1">
    <property type="nucleotide sequence ID" value="NZ_CP036262.1"/>
</dbReference>
<protein>
    <recommendedName>
        <fullName evidence="4">Plasmid stabilization system protein</fullName>
    </recommendedName>
</protein>
<dbReference type="InterPro" id="IPR007712">
    <property type="entry name" value="RelE/ParE_toxin"/>
</dbReference>
<evidence type="ECO:0000313" key="3">
    <source>
        <dbReference type="Proteomes" id="UP000320672"/>
    </source>
</evidence>
<dbReference type="InterPro" id="IPR035093">
    <property type="entry name" value="RelE/ParE_toxin_dom_sf"/>
</dbReference>
<name>A0A517MH61_9BACT</name>
<dbReference type="Proteomes" id="UP000320672">
    <property type="component" value="Chromosome"/>
</dbReference>
<reference evidence="2 3" key="1">
    <citation type="submission" date="2019-02" db="EMBL/GenBank/DDBJ databases">
        <title>Deep-cultivation of Planctomycetes and their phenomic and genomic characterization uncovers novel biology.</title>
        <authorList>
            <person name="Wiegand S."/>
            <person name="Jogler M."/>
            <person name="Boedeker C."/>
            <person name="Pinto D."/>
            <person name="Vollmers J."/>
            <person name="Rivas-Marin E."/>
            <person name="Kohn T."/>
            <person name="Peeters S.H."/>
            <person name="Heuer A."/>
            <person name="Rast P."/>
            <person name="Oberbeckmann S."/>
            <person name="Bunk B."/>
            <person name="Jeske O."/>
            <person name="Meyerdierks A."/>
            <person name="Storesund J.E."/>
            <person name="Kallscheuer N."/>
            <person name="Luecker S."/>
            <person name="Lage O.M."/>
            <person name="Pohl T."/>
            <person name="Merkel B.J."/>
            <person name="Hornburger P."/>
            <person name="Mueller R.-W."/>
            <person name="Bruemmer F."/>
            <person name="Labrenz M."/>
            <person name="Spormann A.M."/>
            <person name="Op den Camp H."/>
            <person name="Overmann J."/>
            <person name="Amann R."/>
            <person name="Jetten M.S.M."/>
            <person name="Mascher T."/>
            <person name="Medema M.H."/>
            <person name="Devos D.P."/>
            <person name="Kaster A.-K."/>
            <person name="Ovreas L."/>
            <person name="Rohde M."/>
            <person name="Galperin M.Y."/>
            <person name="Jogler C."/>
        </authorList>
    </citation>
    <scope>NUCLEOTIDE SEQUENCE [LARGE SCALE GENOMIC DNA]</scope>
    <source>
        <strain evidence="2 3">FF011L</strain>
    </source>
</reference>